<dbReference type="InterPro" id="IPR032675">
    <property type="entry name" value="LRR_dom_sf"/>
</dbReference>
<evidence type="ECO:0000259" key="5">
    <source>
        <dbReference type="PROSITE" id="PS50003"/>
    </source>
</evidence>
<evidence type="ECO:0000256" key="4">
    <source>
        <dbReference type="ARBA" id="ARBA00022840"/>
    </source>
</evidence>
<keyword evidence="1" id="KW-0677">Repeat</keyword>
<dbReference type="AlphaFoldDB" id="A0A803M5M4"/>
<dbReference type="GO" id="GO:0043531">
    <property type="term" value="F:ADP binding"/>
    <property type="evidence" value="ECO:0007669"/>
    <property type="project" value="InterPro"/>
</dbReference>
<dbReference type="Gene3D" id="3.80.10.10">
    <property type="entry name" value="Ribonuclease Inhibitor"/>
    <property type="match status" value="1"/>
</dbReference>
<protein>
    <recommendedName>
        <fullName evidence="5">PH domain-containing protein</fullName>
    </recommendedName>
</protein>
<name>A0A803M5M4_CHEQI</name>
<keyword evidence="7" id="KW-1185">Reference proteome</keyword>
<evidence type="ECO:0000256" key="1">
    <source>
        <dbReference type="ARBA" id="ARBA00022737"/>
    </source>
</evidence>
<dbReference type="GO" id="GO:0005524">
    <property type="term" value="F:ATP binding"/>
    <property type="evidence" value="ECO:0007669"/>
    <property type="project" value="UniProtKB-KW"/>
</dbReference>
<evidence type="ECO:0000313" key="7">
    <source>
        <dbReference type="Proteomes" id="UP000596660"/>
    </source>
</evidence>
<dbReference type="InterPro" id="IPR001849">
    <property type="entry name" value="PH_domain"/>
</dbReference>
<dbReference type="PANTHER" id="PTHR36766">
    <property type="entry name" value="PLANT BROAD-SPECTRUM MILDEW RESISTANCE PROTEIN RPW8"/>
    <property type="match status" value="1"/>
</dbReference>
<dbReference type="Gene3D" id="1.10.8.430">
    <property type="entry name" value="Helical domain of apoptotic protease-activating factors"/>
    <property type="match status" value="1"/>
</dbReference>
<dbReference type="Pfam" id="PF23598">
    <property type="entry name" value="LRR_14"/>
    <property type="match status" value="1"/>
</dbReference>
<keyword evidence="3" id="KW-0611">Plant defense</keyword>
<accession>A0A803M5M4</accession>
<evidence type="ECO:0000256" key="2">
    <source>
        <dbReference type="ARBA" id="ARBA00022741"/>
    </source>
</evidence>
<dbReference type="PRINTS" id="PR00364">
    <property type="entry name" value="DISEASERSIST"/>
</dbReference>
<keyword evidence="2" id="KW-0547">Nucleotide-binding</keyword>
<dbReference type="Gene3D" id="3.40.50.300">
    <property type="entry name" value="P-loop containing nucleotide triphosphate hydrolases"/>
    <property type="match status" value="1"/>
</dbReference>
<dbReference type="GO" id="GO:0051707">
    <property type="term" value="P:response to other organism"/>
    <property type="evidence" value="ECO:0007669"/>
    <property type="project" value="UniProtKB-ARBA"/>
</dbReference>
<feature type="domain" description="PH" evidence="5">
    <location>
        <begin position="1"/>
        <end position="26"/>
    </location>
</feature>
<proteinExistence type="predicted"/>
<dbReference type="SUPFAM" id="SSF52540">
    <property type="entry name" value="P-loop containing nucleoside triphosphate hydrolases"/>
    <property type="match status" value="1"/>
</dbReference>
<dbReference type="Gene3D" id="1.20.5.4130">
    <property type="match status" value="1"/>
</dbReference>
<dbReference type="PROSITE" id="PS50003">
    <property type="entry name" value="PH_DOMAIN"/>
    <property type="match status" value="1"/>
</dbReference>
<sequence length="602" mass="68831">MDADSKCQELSNEVQNWVENLKYSVYDADDLLDEFNTIANKPGTKISKKVRCFFSPKNQLIFAVNMSREIKKLRVNLDSLAENHSNFGFSELYKPGKSKKETCSYVYKESIIGRDDDTEAIVDLLLKDDSEMNNSFVTIVGIGGLGKTTLAQFVFNDLRIKEAFQGNMYWVCVSVNFDTKYTLGKMLGVNEELGFEGLHKNFRQKIEGNKFFLVLDDVWSENGREWDELRDFLNLGGKGSRILVTSRSQKVARAIGNYLIYELEGLSEEESWELFKEISLGQREDKVISSLVEIGRDIVRKCANVPLSIRVIASLLRNQDISTWQSLKRIDLAIMYNGADGVDGIMPTLMFSYYHLAPELKCCFSYYSVFPEDYRIEKEMLIRLWMAQGYLVPSSKTENMEDVAGKESLTLTASSSHEVEGKVSHIFIEDINNEHLANWLSSSNSPSKTLRSLLNNDYNIPLIVVDAIISKCSRLRALDLYNSFRTRNIPDTLGKLLHLRYLDLSDNTYLEMLPQSITNLYNLETLKLCNCSSLKELPKDTSRVVNLRVLDIYGCDSLTYMPAGMGKLTYLNILPMFIVVRDDDELKQDKKRKAHRLESTHQ</sequence>
<dbReference type="InterPro" id="IPR058922">
    <property type="entry name" value="WHD_DRP"/>
</dbReference>
<dbReference type="SUPFAM" id="SSF52058">
    <property type="entry name" value="L domain-like"/>
    <property type="match status" value="1"/>
</dbReference>
<dbReference type="Proteomes" id="UP000596660">
    <property type="component" value="Unplaced"/>
</dbReference>
<evidence type="ECO:0000313" key="6">
    <source>
        <dbReference type="EnsemblPlants" id="AUR62023747-RA:cds"/>
    </source>
</evidence>
<dbReference type="Pfam" id="PF18052">
    <property type="entry name" value="Rx_N"/>
    <property type="match status" value="1"/>
</dbReference>
<evidence type="ECO:0000256" key="3">
    <source>
        <dbReference type="ARBA" id="ARBA00022821"/>
    </source>
</evidence>
<dbReference type="EnsemblPlants" id="AUR62023747-RA">
    <property type="protein sequence ID" value="AUR62023747-RA:cds"/>
    <property type="gene ID" value="AUR62023747"/>
</dbReference>
<dbReference type="InterPro" id="IPR042197">
    <property type="entry name" value="Apaf_helical"/>
</dbReference>
<reference evidence="6" key="2">
    <citation type="submission" date="2021-03" db="UniProtKB">
        <authorList>
            <consortium name="EnsemblPlants"/>
        </authorList>
    </citation>
    <scope>IDENTIFICATION</scope>
</reference>
<dbReference type="Pfam" id="PF00931">
    <property type="entry name" value="NB-ARC"/>
    <property type="match status" value="1"/>
</dbReference>
<dbReference type="InterPro" id="IPR055414">
    <property type="entry name" value="LRR_R13L4/SHOC2-like"/>
</dbReference>
<dbReference type="PANTHER" id="PTHR36766:SF35">
    <property type="entry name" value="DISEASE RESISTANCE PROTEIN RGA3"/>
    <property type="match status" value="1"/>
</dbReference>
<dbReference type="InterPro" id="IPR027417">
    <property type="entry name" value="P-loop_NTPase"/>
</dbReference>
<dbReference type="InterPro" id="IPR041118">
    <property type="entry name" value="Rx_N"/>
</dbReference>
<organism evidence="6 7">
    <name type="scientific">Chenopodium quinoa</name>
    <name type="common">Quinoa</name>
    <dbReference type="NCBI Taxonomy" id="63459"/>
    <lineage>
        <taxon>Eukaryota</taxon>
        <taxon>Viridiplantae</taxon>
        <taxon>Streptophyta</taxon>
        <taxon>Embryophyta</taxon>
        <taxon>Tracheophyta</taxon>
        <taxon>Spermatophyta</taxon>
        <taxon>Magnoliopsida</taxon>
        <taxon>eudicotyledons</taxon>
        <taxon>Gunneridae</taxon>
        <taxon>Pentapetalae</taxon>
        <taxon>Caryophyllales</taxon>
        <taxon>Chenopodiaceae</taxon>
        <taxon>Chenopodioideae</taxon>
        <taxon>Atripliceae</taxon>
        <taxon>Chenopodium</taxon>
    </lineage>
</organism>
<dbReference type="GO" id="GO:0006952">
    <property type="term" value="P:defense response"/>
    <property type="evidence" value="ECO:0007669"/>
    <property type="project" value="UniProtKB-KW"/>
</dbReference>
<dbReference type="InterPro" id="IPR002182">
    <property type="entry name" value="NB-ARC"/>
</dbReference>
<dbReference type="Gramene" id="AUR62023747-RA">
    <property type="protein sequence ID" value="AUR62023747-RA:cds"/>
    <property type="gene ID" value="AUR62023747"/>
</dbReference>
<keyword evidence="4" id="KW-0067">ATP-binding</keyword>
<dbReference type="Pfam" id="PF23559">
    <property type="entry name" value="WHD_DRP"/>
    <property type="match status" value="1"/>
</dbReference>
<dbReference type="OMA" id="KSECHIK"/>
<reference evidence="6" key="1">
    <citation type="journal article" date="2017" name="Nature">
        <title>The genome of Chenopodium quinoa.</title>
        <authorList>
            <person name="Jarvis D.E."/>
            <person name="Ho Y.S."/>
            <person name="Lightfoot D.J."/>
            <person name="Schmoeckel S.M."/>
            <person name="Li B."/>
            <person name="Borm T.J.A."/>
            <person name="Ohyanagi H."/>
            <person name="Mineta K."/>
            <person name="Michell C.T."/>
            <person name="Saber N."/>
            <person name="Kharbatia N.M."/>
            <person name="Rupper R.R."/>
            <person name="Sharp A.R."/>
            <person name="Dally N."/>
            <person name="Boughton B.A."/>
            <person name="Woo Y.H."/>
            <person name="Gao G."/>
            <person name="Schijlen E.G.W.M."/>
            <person name="Guo X."/>
            <person name="Momin A.A."/>
            <person name="Negrao S."/>
            <person name="Al-Babili S."/>
            <person name="Gehring C."/>
            <person name="Roessner U."/>
            <person name="Jung C."/>
            <person name="Murphy K."/>
            <person name="Arold S.T."/>
            <person name="Gojobori T."/>
            <person name="van der Linden C.G."/>
            <person name="van Loo E.N."/>
            <person name="Jellen E.N."/>
            <person name="Maughan P.J."/>
            <person name="Tester M."/>
        </authorList>
    </citation>
    <scope>NUCLEOTIDE SEQUENCE [LARGE SCALE GENOMIC DNA]</scope>
    <source>
        <strain evidence="6">cv. PI 614886</strain>
    </source>
</reference>